<proteinExistence type="predicted"/>
<gene>
    <name evidence="2" type="ORF">RHIZ70_62</name>
</gene>
<evidence type="ECO:0000256" key="1">
    <source>
        <dbReference type="SAM" id="MobiDB-lite"/>
    </source>
</evidence>
<protein>
    <submittedName>
        <fullName evidence="2">Uncharacterized protein</fullName>
    </submittedName>
</protein>
<dbReference type="Proteomes" id="UP000254764">
    <property type="component" value="Unassembled WGS sequence"/>
</dbReference>
<feature type="compositionally biased region" description="Basic and acidic residues" evidence="1">
    <location>
        <begin position="7"/>
        <end position="23"/>
    </location>
</feature>
<name>A0A376A985_9HYPH</name>
<evidence type="ECO:0000313" key="3">
    <source>
        <dbReference type="Proteomes" id="UP000254764"/>
    </source>
</evidence>
<accession>A0A376A985</accession>
<reference evidence="3" key="1">
    <citation type="submission" date="2018-07" db="EMBL/GenBank/DDBJ databases">
        <authorList>
            <person name="Peiro R."/>
            <person name="Begona"/>
            <person name="Cbmso G."/>
            <person name="Lopez M."/>
            <person name="Gonzalez S."/>
        </authorList>
    </citation>
    <scope>NUCLEOTIDE SEQUENCE [LARGE SCALE GENOMIC DNA]</scope>
</reference>
<feature type="compositionally biased region" description="Basic residues" evidence="1">
    <location>
        <begin position="24"/>
        <end position="41"/>
    </location>
</feature>
<keyword evidence="3" id="KW-1185">Reference proteome</keyword>
<organism evidence="2 3">
    <name type="scientific">Ciceribacter selenitireducens ATCC BAA-1503</name>
    <dbReference type="NCBI Taxonomy" id="1336235"/>
    <lineage>
        <taxon>Bacteria</taxon>
        <taxon>Pseudomonadati</taxon>
        <taxon>Pseudomonadota</taxon>
        <taxon>Alphaproteobacteria</taxon>
        <taxon>Hyphomicrobiales</taxon>
        <taxon>Rhizobiaceae</taxon>
        <taxon>Ciceribacter</taxon>
    </lineage>
</organism>
<feature type="region of interest" description="Disordered" evidence="1">
    <location>
        <begin position="1"/>
        <end position="55"/>
    </location>
</feature>
<dbReference type="EMBL" id="UEYP01000010">
    <property type="protein sequence ID" value="SSC64354.1"/>
    <property type="molecule type" value="Genomic_DNA"/>
</dbReference>
<evidence type="ECO:0000313" key="2">
    <source>
        <dbReference type="EMBL" id="SSC64354.1"/>
    </source>
</evidence>
<dbReference type="AlphaFoldDB" id="A0A376A985"/>
<sequence length="55" mass="6294">MVGEADETIRRIVSNDERPEPKRRAGKGAGRRMRGSYRKTRNSPPDRSDGLLFYS</sequence>